<reference evidence="4 5" key="1">
    <citation type="submission" date="2024-02" db="EMBL/GenBank/DDBJ databases">
        <title>First draft genome assembly of two strains of Seiridium cardinale.</title>
        <authorList>
            <person name="Emiliani G."/>
            <person name="Scali E."/>
        </authorList>
    </citation>
    <scope>NUCLEOTIDE SEQUENCE [LARGE SCALE GENOMIC DNA]</scope>
    <source>
        <strain evidence="4 5">BM-138-000479</strain>
    </source>
</reference>
<dbReference type="Gene3D" id="2.60.130.10">
    <property type="entry name" value="Aromatic compound dioxygenase"/>
    <property type="match status" value="1"/>
</dbReference>
<name>A0ABR2Y9E5_9PEZI</name>
<dbReference type="Proteomes" id="UP001465668">
    <property type="component" value="Unassembled WGS sequence"/>
</dbReference>
<keyword evidence="2" id="KW-0732">Signal</keyword>
<gene>
    <name evidence="4" type="ORF">SCAR479_00403</name>
</gene>
<dbReference type="PANTHER" id="PTHR34315">
    <property type="match status" value="1"/>
</dbReference>
<feature type="signal peptide" evidence="2">
    <location>
        <begin position="1"/>
        <end position="18"/>
    </location>
</feature>
<accession>A0ABR2Y9E5</accession>
<evidence type="ECO:0000259" key="3">
    <source>
        <dbReference type="Pfam" id="PF00775"/>
    </source>
</evidence>
<keyword evidence="4" id="KW-0223">Dioxygenase</keyword>
<dbReference type="EMBL" id="JARVKM010000001">
    <property type="protein sequence ID" value="KAK9783844.1"/>
    <property type="molecule type" value="Genomic_DNA"/>
</dbReference>
<dbReference type="PANTHER" id="PTHR34315:SF9">
    <property type="entry name" value="INTRADIOL RING-CLEAVAGE DIOXYGENASES DOMAIN-CONTAINING PROTEIN-RELATED"/>
    <property type="match status" value="1"/>
</dbReference>
<feature type="domain" description="Intradiol ring-cleavage dioxygenases" evidence="3">
    <location>
        <begin position="131"/>
        <end position="222"/>
    </location>
</feature>
<organism evidence="4 5">
    <name type="scientific">Seiridium cardinale</name>
    <dbReference type="NCBI Taxonomy" id="138064"/>
    <lineage>
        <taxon>Eukaryota</taxon>
        <taxon>Fungi</taxon>
        <taxon>Dikarya</taxon>
        <taxon>Ascomycota</taxon>
        <taxon>Pezizomycotina</taxon>
        <taxon>Sordariomycetes</taxon>
        <taxon>Xylariomycetidae</taxon>
        <taxon>Amphisphaeriales</taxon>
        <taxon>Sporocadaceae</taxon>
        <taxon>Seiridium</taxon>
    </lineage>
</organism>
<comment type="caution">
    <text evidence="4">The sequence shown here is derived from an EMBL/GenBank/DDBJ whole genome shotgun (WGS) entry which is preliminary data.</text>
</comment>
<evidence type="ECO:0000256" key="1">
    <source>
        <dbReference type="SAM" id="MobiDB-lite"/>
    </source>
</evidence>
<dbReference type="SUPFAM" id="SSF49482">
    <property type="entry name" value="Aromatic compound dioxygenase"/>
    <property type="match status" value="1"/>
</dbReference>
<dbReference type="InterPro" id="IPR015889">
    <property type="entry name" value="Intradiol_dOase_core"/>
</dbReference>
<proteinExistence type="predicted"/>
<evidence type="ECO:0000313" key="5">
    <source>
        <dbReference type="Proteomes" id="UP001465668"/>
    </source>
</evidence>
<dbReference type="GO" id="GO:0051213">
    <property type="term" value="F:dioxygenase activity"/>
    <property type="evidence" value="ECO:0007669"/>
    <property type="project" value="UniProtKB-KW"/>
</dbReference>
<evidence type="ECO:0000313" key="4">
    <source>
        <dbReference type="EMBL" id="KAK9783844.1"/>
    </source>
</evidence>
<keyword evidence="4" id="KW-0560">Oxidoreductase</keyword>
<feature type="region of interest" description="Disordered" evidence="1">
    <location>
        <begin position="336"/>
        <end position="380"/>
    </location>
</feature>
<keyword evidence="5" id="KW-1185">Reference proteome</keyword>
<dbReference type="Pfam" id="PF00775">
    <property type="entry name" value="Dioxygenase_C"/>
    <property type="match status" value="1"/>
</dbReference>
<protein>
    <submittedName>
        <fullName evidence="4">Intradiol ring-cleavage dioxygenases domain-containing protein</fullName>
    </submittedName>
</protein>
<dbReference type="CDD" id="cd03457">
    <property type="entry name" value="intradiol_dioxygenase_like"/>
    <property type="match status" value="1"/>
</dbReference>
<evidence type="ECO:0000256" key="2">
    <source>
        <dbReference type="SAM" id="SignalP"/>
    </source>
</evidence>
<feature type="chain" id="PRO_5047247218" evidence="2">
    <location>
        <begin position="19"/>
        <end position="380"/>
    </location>
</feature>
<dbReference type="InterPro" id="IPR000627">
    <property type="entry name" value="Intradiol_dOase_C"/>
</dbReference>
<sequence length="380" mass="40366">MVAFSSVALLCLATFATAHPGHEEHLTDRAVKRHFLAQSKRSLNSCAEVFKRDGTLERAEARRRAFVDSLTKKSTVLVRDTDTVLNTSHHSDLAGITVDSDSSEYFGSNHTCILSPEGEIGPFWVKGELNREDIVDNEPGVVNYMHAQFIDVNTCEPIPELYWDVWNCNSTGVYSGVQSDSNGNGDDASNLNKTALRGIQATDEDGVAQFRSIFPGHYSGRATHVHVVGHIGATLLENGTITGGNVSHIGQLFYDQDLITSVESTYPYNTNTVDITLNSADRVFGLETEDSNSDPVFEYVLLGDDVSDGVFSWITIGVDLTATYETSYAALLTASGGVSSSSSSSVGTNGTDSAASGSAAPSGSATPSAVAASSGSAKKI</sequence>